<feature type="transmembrane region" description="Helical" evidence="1">
    <location>
        <begin position="14"/>
        <end position="32"/>
    </location>
</feature>
<proteinExistence type="predicted"/>
<name>A0A2P2N4G2_RHIMU</name>
<dbReference type="EMBL" id="GGEC01056866">
    <property type="protein sequence ID" value="MBX37350.1"/>
    <property type="molecule type" value="Transcribed_RNA"/>
</dbReference>
<evidence type="ECO:0000256" key="1">
    <source>
        <dbReference type="SAM" id="Phobius"/>
    </source>
</evidence>
<accession>A0A2P2N4G2</accession>
<keyword evidence="1" id="KW-0812">Transmembrane</keyword>
<sequence>MHPPWASSMEDIELIRYGTYFIIYSLHLWRYLHRMDFLVCLTMGLHCRMWWLTVIYGELGSQEIGSQFSNISIACSTKVAINE</sequence>
<organism evidence="2">
    <name type="scientific">Rhizophora mucronata</name>
    <name type="common">Asiatic mangrove</name>
    <dbReference type="NCBI Taxonomy" id="61149"/>
    <lineage>
        <taxon>Eukaryota</taxon>
        <taxon>Viridiplantae</taxon>
        <taxon>Streptophyta</taxon>
        <taxon>Embryophyta</taxon>
        <taxon>Tracheophyta</taxon>
        <taxon>Spermatophyta</taxon>
        <taxon>Magnoliopsida</taxon>
        <taxon>eudicotyledons</taxon>
        <taxon>Gunneridae</taxon>
        <taxon>Pentapetalae</taxon>
        <taxon>rosids</taxon>
        <taxon>fabids</taxon>
        <taxon>Malpighiales</taxon>
        <taxon>Rhizophoraceae</taxon>
        <taxon>Rhizophora</taxon>
    </lineage>
</organism>
<dbReference type="AlphaFoldDB" id="A0A2P2N4G2"/>
<reference evidence="2" key="1">
    <citation type="submission" date="2018-02" db="EMBL/GenBank/DDBJ databases">
        <title>Rhizophora mucronata_Transcriptome.</title>
        <authorList>
            <person name="Meera S.P."/>
            <person name="Sreeshan A."/>
            <person name="Augustine A."/>
        </authorList>
    </citation>
    <scope>NUCLEOTIDE SEQUENCE</scope>
    <source>
        <tissue evidence="2">Leaf</tissue>
    </source>
</reference>
<protein>
    <submittedName>
        <fullName evidence="2">Tubby-like F-box protein</fullName>
    </submittedName>
</protein>
<keyword evidence="1" id="KW-1133">Transmembrane helix</keyword>
<evidence type="ECO:0000313" key="2">
    <source>
        <dbReference type="EMBL" id="MBX37350.1"/>
    </source>
</evidence>
<keyword evidence="1" id="KW-0472">Membrane</keyword>